<dbReference type="AlphaFoldDB" id="C4L1X7"/>
<dbReference type="PROSITE" id="PS01124">
    <property type="entry name" value="HTH_ARAC_FAMILY_2"/>
    <property type="match status" value="1"/>
</dbReference>
<evidence type="ECO:0000256" key="3">
    <source>
        <dbReference type="ARBA" id="ARBA00023163"/>
    </source>
</evidence>
<proteinExistence type="predicted"/>
<dbReference type="SUPFAM" id="SSF51182">
    <property type="entry name" value="RmlC-like cupins"/>
    <property type="match status" value="1"/>
</dbReference>
<keyword evidence="3" id="KW-0804">Transcription</keyword>
<dbReference type="InterPro" id="IPR018062">
    <property type="entry name" value="HTH_AraC-typ_CS"/>
</dbReference>
<dbReference type="Gene3D" id="1.10.10.60">
    <property type="entry name" value="Homeodomain-like"/>
    <property type="match status" value="2"/>
</dbReference>
<sequence>MEQLLTLPDVAIRYVSSSGDWTTEREESKEDIVWVLVLEGKIGIEVDAFEYRLQDSESFVVQPNQFYRLFADSTETTYVSFRFIASRLNGFENRVNPMFPSIAVMSIRRLLGEWSSRGFLEIDLTDDVMTFIQSHLIDTSLDAEDLFVPVLRVIHDSYHTELRIEELSRIVHQSKYQFIRNFRERIGQTPYQYITRQRLIHAKSLLRYSDLTLLAISQEVGFNSSAQLNRHFTEWVGCTPARFRENKGHQLKRD</sequence>
<dbReference type="PANTHER" id="PTHR43280">
    <property type="entry name" value="ARAC-FAMILY TRANSCRIPTIONAL REGULATOR"/>
    <property type="match status" value="1"/>
</dbReference>
<dbReference type="InterPro" id="IPR009057">
    <property type="entry name" value="Homeodomain-like_sf"/>
</dbReference>
<gene>
    <name evidence="5" type="ordered locus">EAT1b_0218</name>
</gene>
<reference evidence="5 6" key="1">
    <citation type="journal article" date="2011" name="J. Bacteriol.">
        <title>Complete genome sequence of the Thermophilic Bacterium Exiguobacterium sp. AT1b.</title>
        <authorList>
            <person name="Vishnivetskaya T.A."/>
            <person name="Lucas S."/>
            <person name="Copeland A."/>
            <person name="Lapidus A."/>
            <person name="Glavina Del Rio T."/>
            <person name="Dalin E."/>
            <person name="Tice H."/>
            <person name="Bruce D.C."/>
            <person name="Goodwin L.A."/>
            <person name="Pitluck S."/>
            <person name="Saunders E."/>
            <person name="Brettin T."/>
            <person name="Detter C."/>
            <person name="Han C."/>
            <person name="Larimer F."/>
            <person name="Land M.L."/>
            <person name="Hauser L.J."/>
            <person name="Kyrpides N.C."/>
            <person name="Ovchinnikova G."/>
            <person name="Kathariou S."/>
            <person name="Ramaley R.F."/>
            <person name="Rodrigues D.F."/>
            <person name="Hendrix C."/>
            <person name="Richardson P."/>
            <person name="Tiedje J.M."/>
        </authorList>
    </citation>
    <scope>NUCLEOTIDE SEQUENCE [LARGE SCALE GENOMIC DNA]</scope>
    <source>
        <strain evidence="6">ATCC BAA-1283 / AT1b</strain>
    </source>
</reference>
<dbReference type="SMART" id="SM00342">
    <property type="entry name" value="HTH_ARAC"/>
    <property type="match status" value="1"/>
</dbReference>
<dbReference type="HOGENOM" id="CLU_000445_88_6_9"/>
<dbReference type="EMBL" id="CP001615">
    <property type="protein sequence ID" value="ACQ69151.1"/>
    <property type="molecule type" value="Genomic_DNA"/>
</dbReference>
<dbReference type="GO" id="GO:0043565">
    <property type="term" value="F:sequence-specific DNA binding"/>
    <property type="evidence" value="ECO:0007669"/>
    <property type="project" value="InterPro"/>
</dbReference>
<dbReference type="eggNOG" id="COG2207">
    <property type="taxonomic scope" value="Bacteria"/>
</dbReference>
<dbReference type="KEGG" id="eat:EAT1b_0218"/>
<dbReference type="OrthoDB" id="9816335at2"/>
<name>C4L1X7_EXISA</name>
<protein>
    <submittedName>
        <fullName evidence="5">Transcriptional regulator, AraC family</fullName>
    </submittedName>
</protein>
<dbReference type="PROSITE" id="PS00041">
    <property type="entry name" value="HTH_ARAC_FAMILY_1"/>
    <property type="match status" value="1"/>
</dbReference>
<evidence type="ECO:0000256" key="2">
    <source>
        <dbReference type="ARBA" id="ARBA00023125"/>
    </source>
</evidence>
<evidence type="ECO:0000256" key="1">
    <source>
        <dbReference type="ARBA" id="ARBA00023015"/>
    </source>
</evidence>
<evidence type="ECO:0000313" key="5">
    <source>
        <dbReference type="EMBL" id="ACQ69151.1"/>
    </source>
</evidence>
<dbReference type="STRING" id="360911.EAT1b_0218"/>
<feature type="domain" description="HTH araC/xylS-type" evidence="4">
    <location>
        <begin position="148"/>
        <end position="246"/>
    </location>
</feature>
<dbReference type="SUPFAM" id="SSF46689">
    <property type="entry name" value="Homeodomain-like"/>
    <property type="match status" value="2"/>
</dbReference>
<keyword evidence="1" id="KW-0805">Transcription regulation</keyword>
<evidence type="ECO:0000259" key="4">
    <source>
        <dbReference type="PROSITE" id="PS01124"/>
    </source>
</evidence>
<keyword evidence="2" id="KW-0238">DNA-binding</keyword>
<dbReference type="InterPro" id="IPR011051">
    <property type="entry name" value="RmlC_Cupin_sf"/>
</dbReference>
<keyword evidence="6" id="KW-1185">Reference proteome</keyword>
<evidence type="ECO:0000313" key="6">
    <source>
        <dbReference type="Proteomes" id="UP000000716"/>
    </source>
</evidence>
<accession>C4L1X7</accession>
<dbReference type="Pfam" id="PF12833">
    <property type="entry name" value="HTH_18"/>
    <property type="match status" value="1"/>
</dbReference>
<dbReference type="PANTHER" id="PTHR43280:SF2">
    <property type="entry name" value="HTH-TYPE TRANSCRIPTIONAL REGULATOR EXSA"/>
    <property type="match status" value="1"/>
</dbReference>
<dbReference type="GO" id="GO:0003700">
    <property type="term" value="F:DNA-binding transcription factor activity"/>
    <property type="evidence" value="ECO:0007669"/>
    <property type="project" value="InterPro"/>
</dbReference>
<dbReference type="InterPro" id="IPR018060">
    <property type="entry name" value="HTH_AraC"/>
</dbReference>
<dbReference type="Proteomes" id="UP000000716">
    <property type="component" value="Chromosome"/>
</dbReference>
<organism evidence="5 6">
    <name type="scientific">Exiguobacterium sp. (strain ATCC BAA-1283 / AT1b)</name>
    <dbReference type="NCBI Taxonomy" id="360911"/>
    <lineage>
        <taxon>Bacteria</taxon>
        <taxon>Bacillati</taxon>
        <taxon>Bacillota</taxon>
        <taxon>Bacilli</taxon>
        <taxon>Bacillales</taxon>
        <taxon>Bacillales Family XII. Incertae Sedis</taxon>
        <taxon>Exiguobacterium</taxon>
    </lineage>
</organism>
<dbReference type="RefSeq" id="WP_012726270.1">
    <property type="nucleotide sequence ID" value="NC_012673.1"/>
</dbReference>